<comment type="caution">
    <text evidence="1">The sequence shown here is derived from an EMBL/GenBank/DDBJ whole genome shotgun (WGS) entry which is preliminary data.</text>
</comment>
<dbReference type="PANTHER" id="PTHR46082:SF6">
    <property type="entry name" value="AAA+ ATPASE DOMAIN-CONTAINING PROTEIN-RELATED"/>
    <property type="match status" value="1"/>
</dbReference>
<protein>
    <submittedName>
        <fullName evidence="1">Uncharacterized protein</fullName>
    </submittedName>
</protein>
<dbReference type="Proteomes" id="UP001175353">
    <property type="component" value="Unassembled WGS sequence"/>
</dbReference>
<accession>A0AAN6K3E9</accession>
<dbReference type="EMBL" id="JAUJLE010000670">
    <property type="protein sequence ID" value="KAK0951712.1"/>
    <property type="molecule type" value="Genomic_DNA"/>
</dbReference>
<dbReference type="InterPro" id="IPR053137">
    <property type="entry name" value="NLR-like"/>
</dbReference>
<reference evidence="1" key="1">
    <citation type="submission" date="2023-06" db="EMBL/GenBank/DDBJ databases">
        <title>Black Yeasts Isolated from many extreme environments.</title>
        <authorList>
            <person name="Coleine C."/>
            <person name="Stajich J.E."/>
            <person name="Selbmann L."/>
        </authorList>
    </citation>
    <scope>NUCLEOTIDE SEQUENCE</scope>
    <source>
        <strain evidence="1">CCFEE 5200</strain>
    </source>
</reference>
<dbReference type="GO" id="GO:0009116">
    <property type="term" value="P:nucleoside metabolic process"/>
    <property type="evidence" value="ECO:0007669"/>
    <property type="project" value="InterPro"/>
</dbReference>
<dbReference type="AlphaFoldDB" id="A0AAN6K3E9"/>
<organism evidence="1 2">
    <name type="scientific">Friedmanniomyces endolithicus</name>
    <dbReference type="NCBI Taxonomy" id="329885"/>
    <lineage>
        <taxon>Eukaryota</taxon>
        <taxon>Fungi</taxon>
        <taxon>Dikarya</taxon>
        <taxon>Ascomycota</taxon>
        <taxon>Pezizomycotina</taxon>
        <taxon>Dothideomycetes</taxon>
        <taxon>Dothideomycetidae</taxon>
        <taxon>Mycosphaerellales</taxon>
        <taxon>Teratosphaeriaceae</taxon>
        <taxon>Friedmanniomyces</taxon>
    </lineage>
</organism>
<evidence type="ECO:0000313" key="2">
    <source>
        <dbReference type="Proteomes" id="UP001175353"/>
    </source>
</evidence>
<feature type="non-terminal residue" evidence="1">
    <location>
        <position position="1"/>
    </location>
</feature>
<dbReference type="InterPro" id="IPR035994">
    <property type="entry name" value="Nucleoside_phosphorylase_sf"/>
</dbReference>
<sequence length="109" mass="11510">ELKPPGELIVVTTMVQTCTHESYIVGIICALAVEKAAVEAMLDEEHSRLAAMAADDNSYSPGRTGEHHVVVACLPAGVTGKASTVTVGETGYAVSRSRRISWWASVVVV</sequence>
<evidence type="ECO:0000313" key="1">
    <source>
        <dbReference type="EMBL" id="KAK0951712.1"/>
    </source>
</evidence>
<keyword evidence="2" id="KW-1185">Reference proteome</keyword>
<proteinExistence type="predicted"/>
<dbReference type="Gene3D" id="3.40.50.1580">
    <property type="entry name" value="Nucleoside phosphorylase domain"/>
    <property type="match status" value="1"/>
</dbReference>
<dbReference type="PANTHER" id="PTHR46082">
    <property type="entry name" value="ATP/GTP-BINDING PROTEIN-RELATED"/>
    <property type="match status" value="1"/>
</dbReference>
<dbReference type="GO" id="GO:0003824">
    <property type="term" value="F:catalytic activity"/>
    <property type="evidence" value="ECO:0007669"/>
    <property type="project" value="InterPro"/>
</dbReference>
<gene>
    <name evidence="1" type="ORF">LTR91_024828</name>
</gene>
<name>A0AAN6K3E9_9PEZI</name>